<proteinExistence type="predicted"/>
<protein>
    <submittedName>
        <fullName evidence="1">Uncharacterized protein</fullName>
    </submittedName>
</protein>
<name>A0A679ISR1_9HYPH</name>
<evidence type="ECO:0000313" key="1">
    <source>
        <dbReference type="EMBL" id="CAA2099212.1"/>
    </source>
</evidence>
<dbReference type="EMBL" id="LR743504">
    <property type="protein sequence ID" value="CAA2099212.1"/>
    <property type="molecule type" value="Genomic_DNA"/>
</dbReference>
<dbReference type="AlphaFoldDB" id="A0A679ISR1"/>
<gene>
    <name evidence="1" type="ORF">MBUL_00033</name>
</gene>
<sequence>MRRLMPLVLLGLVAILAVIWVGVWNFEALRTERAENGGAPAVPACDPNNTVGKAILPNCPDASITATPKR</sequence>
<accession>A0A679ISR1</accession>
<reference evidence="1" key="1">
    <citation type="submission" date="2019-12" db="EMBL/GenBank/DDBJ databases">
        <authorList>
            <person name="Cremers G."/>
        </authorList>
    </citation>
    <scope>NUCLEOTIDE SEQUENCE</scope>
    <source>
        <strain evidence="1">Mbul1</strain>
    </source>
</reference>
<organism evidence="1">
    <name type="scientific">Methylobacterium bullatum</name>
    <dbReference type="NCBI Taxonomy" id="570505"/>
    <lineage>
        <taxon>Bacteria</taxon>
        <taxon>Pseudomonadati</taxon>
        <taxon>Pseudomonadota</taxon>
        <taxon>Alphaproteobacteria</taxon>
        <taxon>Hyphomicrobiales</taxon>
        <taxon>Methylobacteriaceae</taxon>
        <taxon>Methylobacterium</taxon>
    </lineage>
</organism>